<dbReference type="EMBL" id="MK554696">
    <property type="protein sequence ID" value="QBJ04138.1"/>
    <property type="molecule type" value="Genomic_DNA"/>
</dbReference>
<organism evidence="1 2">
    <name type="scientific">Fusobacterium phage Fnu1</name>
    <dbReference type="NCBI Taxonomy" id="2530024"/>
    <lineage>
        <taxon>Viruses</taxon>
        <taxon>Duplodnaviria</taxon>
        <taxon>Heunggongvirae</taxon>
        <taxon>Uroviricota</taxon>
        <taxon>Caudoviricetes</taxon>
        <taxon>Latrobevirus</taxon>
        <taxon>Latrobevirus FNU1</taxon>
    </lineage>
</organism>
<proteinExistence type="predicted"/>
<sequence>MMMSFIVNIGGSMIKDNRIELSKKMRADYREKYMNNLLEHIKKELVSKDLDLKNYLVECYNKGVYVCEFDVDIDTDFITHINLADNGYTSIKDMFLENQYKGFLATINNYIIEKFNLQGCIDSIKSYIMKRETIEESAYSEYTYIDEYLHTEIIFKD</sequence>
<evidence type="ECO:0000313" key="1">
    <source>
        <dbReference type="EMBL" id="QBJ04138.1"/>
    </source>
</evidence>
<dbReference type="RefSeq" id="YP_010082906.1">
    <property type="nucleotide sequence ID" value="NC_055035.1"/>
</dbReference>
<dbReference type="GeneID" id="65071914"/>
<name>A0A481W5U8_9CAUD</name>
<dbReference type="KEGG" id="vg:65071914"/>
<accession>A0A481W5U8</accession>
<keyword evidence="2" id="KW-1185">Reference proteome</keyword>
<evidence type="ECO:0000313" key="2">
    <source>
        <dbReference type="Proteomes" id="UP000292160"/>
    </source>
</evidence>
<reference evidence="1 2" key="1">
    <citation type="submission" date="2019-02" db="EMBL/GenBank/DDBJ databases">
        <title>Genomic, morphological and functional characterisation of novel bacteriophage Fnu1 capable of disrupt Fusobacterium nucleatum biofilm.</title>
        <authorList>
            <person name="Kabwe M."/>
            <person name="Brown T.L."/>
            <person name="Dashper S."/>
            <person name="Speirs L."/>
            <person name="Ku H."/>
            <person name="Petrovski S."/>
            <person name="Chan H.T."/>
            <person name="Lock P."/>
            <person name="Tucci J."/>
        </authorList>
    </citation>
    <scope>NUCLEOTIDE SEQUENCE [LARGE SCALE GENOMIC DNA]</scope>
</reference>
<protein>
    <submittedName>
        <fullName evidence="1">Uncharacterized protein</fullName>
    </submittedName>
</protein>
<dbReference type="Proteomes" id="UP000292160">
    <property type="component" value="Segment"/>
</dbReference>